<dbReference type="KEGG" id="amah:DLM_3629"/>
<dbReference type="InterPro" id="IPR051084">
    <property type="entry name" value="H+-coupled_symporters"/>
</dbReference>
<evidence type="ECO:0000256" key="2">
    <source>
        <dbReference type="ARBA" id="ARBA00022448"/>
    </source>
</evidence>
<dbReference type="Proteomes" id="UP000198290">
    <property type="component" value="Chromosome"/>
</dbReference>
<feature type="transmembrane region" description="Helical" evidence="8">
    <location>
        <begin position="165"/>
        <end position="187"/>
    </location>
</feature>
<dbReference type="PANTHER" id="PTHR43528">
    <property type="entry name" value="ALPHA-KETOGLUTARATE PERMEASE"/>
    <property type="match status" value="1"/>
</dbReference>
<organism evidence="10 11">
    <name type="scientific">Aquitalea magnusonii</name>
    <dbReference type="NCBI Taxonomy" id="332411"/>
    <lineage>
        <taxon>Bacteria</taxon>
        <taxon>Pseudomonadati</taxon>
        <taxon>Pseudomonadota</taxon>
        <taxon>Betaproteobacteria</taxon>
        <taxon>Neisseriales</taxon>
        <taxon>Chromobacteriaceae</taxon>
        <taxon>Aquitalea</taxon>
    </lineage>
</organism>
<reference evidence="10 11" key="2">
    <citation type="journal article" date="2017" name="Genome Announc.">
        <title>Draft genome sequence of Aquitalea magnusonii strain H3, a plant growth-promoting bacterium of duckweed Lemna minor.</title>
        <authorList>
            <person name="Ishizawa H."/>
            <person name="Kuroda M."/>
            <person name="Ike M."/>
        </authorList>
    </citation>
    <scope>NUCLEOTIDE SEQUENCE [LARGE SCALE GENOMIC DNA]</scope>
    <source>
        <strain evidence="10 11">H3</strain>
    </source>
</reference>
<dbReference type="PROSITE" id="PS00217">
    <property type="entry name" value="SUGAR_TRANSPORT_2"/>
    <property type="match status" value="1"/>
</dbReference>
<dbReference type="InterPro" id="IPR036259">
    <property type="entry name" value="MFS_trans_sf"/>
</dbReference>
<feature type="transmembrane region" description="Helical" evidence="8">
    <location>
        <begin position="289"/>
        <end position="306"/>
    </location>
</feature>
<evidence type="ECO:0000256" key="5">
    <source>
        <dbReference type="ARBA" id="ARBA00022847"/>
    </source>
</evidence>
<dbReference type="FunFam" id="1.20.1250.20:FF:000001">
    <property type="entry name" value="Dicarboxylate MFS transporter"/>
    <property type="match status" value="1"/>
</dbReference>
<evidence type="ECO:0000313" key="11">
    <source>
        <dbReference type="Proteomes" id="UP000198290"/>
    </source>
</evidence>
<evidence type="ECO:0000256" key="6">
    <source>
        <dbReference type="ARBA" id="ARBA00022989"/>
    </source>
</evidence>
<dbReference type="RefSeq" id="WP_089083684.1">
    <property type="nucleotide sequence ID" value="NZ_AP018823.1"/>
</dbReference>
<dbReference type="AlphaFoldDB" id="A0A3G9GI91"/>
<proteinExistence type="predicted"/>
<keyword evidence="3" id="KW-1003">Cell membrane</keyword>
<sequence length="445" mass="48174">MRSATTPPVGTAGSSQQERISTKRLHAIIVGSAGNLVEWFDFYCYSAFALYFANAFFPAQDATAQLMSTAGIFALGFFIRPIGGILFGHIGDRMGRKTALMASVLLMCFGSLLIACAPTYATAGILSPCILLLARLLQGLSLGGEYGASATYLSEMADSKHRGFYSSFQYVTLIGGQLLALILLLVLQKFLLSAEELRAWGWRIPFFVGAALAVLALRMRHNLPETQSFEAARKKAKTMGGLRQLAQHPREVLLVVGLTMGGTLAFYVYTTYMQKFLRLSVGLTDMQTTAVSAASLLFAMCLQPLYGALSDRIGRKPLLIGFALLGTLFTVPLLTAIRHASGPWEAFGLIACAWMIVSGYTSINALVKAELFPASIRATGVGVPYAFAVSVFGGTAEYLALWFKSIQLESGFYWYATAVISCTLLVCWFMRDTGKGSLIDAEAKQ</sequence>
<keyword evidence="6 8" id="KW-1133">Transmembrane helix</keyword>
<dbReference type="Pfam" id="PF00083">
    <property type="entry name" value="Sugar_tr"/>
    <property type="match status" value="2"/>
</dbReference>
<feature type="transmembrane region" description="Helical" evidence="8">
    <location>
        <begin position="412"/>
        <end position="430"/>
    </location>
</feature>
<dbReference type="SUPFAM" id="SSF103473">
    <property type="entry name" value="MFS general substrate transporter"/>
    <property type="match status" value="1"/>
</dbReference>
<evidence type="ECO:0000313" key="10">
    <source>
        <dbReference type="EMBL" id="BBF87215.1"/>
    </source>
</evidence>
<feature type="transmembrane region" description="Helical" evidence="8">
    <location>
        <begin position="199"/>
        <end position="217"/>
    </location>
</feature>
<dbReference type="PROSITE" id="PS50850">
    <property type="entry name" value="MFS"/>
    <property type="match status" value="1"/>
</dbReference>
<feature type="transmembrane region" description="Helical" evidence="8">
    <location>
        <begin position="318"/>
        <end position="340"/>
    </location>
</feature>
<keyword evidence="7 8" id="KW-0472">Membrane</keyword>
<reference evidence="11" key="1">
    <citation type="journal article" date="2017" name="Biotechnol. Biofuels">
        <title>Evaluation of environmental bacterial communities as a factor affecting the growth of duckweed Lemna minor.</title>
        <authorList>
            <person name="Ishizawa H."/>
            <person name="Kuroda M."/>
            <person name="Morikawa M."/>
            <person name="Ike M."/>
        </authorList>
    </citation>
    <scope>NUCLEOTIDE SEQUENCE [LARGE SCALE GENOMIC DNA]</scope>
    <source>
        <strain evidence="11">H3</strain>
    </source>
</reference>
<evidence type="ECO:0000256" key="8">
    <source>
        <dbReference type="SAM" id="Phobius"/>
    </source>
</evidence>
<dbReference type="InterPro" id="IPR005829">
    <property type="entry name" value="Sugar_transporter_CS"/>
</dbReference>
<feature type="domain" description="Major facilitator superfamily (MFS) profile" evidence="9">
    <location>
        <begin position="27"/>
        <end position="434"/>
    </location>
</feature>
<dbReference type="FunFam" id="1.20.1250.20:FF:000300">
    <property type="entry name" value="Dicarboxylate MFS transporter"/>
    <property type="match status" value="1"/>
</dbReference>
<feature type="transmembrane region" description="Helical" evidence="8">
    <location>
        <begin position="346"/>
        <end position="367"/>
    </location>
</feature>
<comment type="subcellular location">
    <subcellularLocation>
        <location evidence="1">Cell membrane</location>
        <topology evidence="1">Multi-pass membrane protein</topology>
    </subcellularLocation>
</comment>
<keyword evidence="11" id="KW-1185">Reference proteome</keyword>
<keyword evidence="2" id="KW-0813">Transport</keyword>
<name>A0A3G9GI91_9NEIS</name>
<evidence type="ECO:0000256" key="4">
    <source>
        <dbReference type="ARBA" id="ARBA00022692"/>
    </source>
</evidence>
<dbReference type="InterPro" id="IPR020846">
    <property type="entry name" value="MFS_dom"/>
</dbReference>
<gene>
    <name evidence="10" type="ORF">DLM_3629</name>
</gene>
<evidence type="ECO:0000259" key="9">
    <source>
        <dbReference type="PROSITE" id="PS50850"/>
    </source>
</evidence>
<feature type="transmembrane region" description="Helical" evidence="8">
    <location>
        <begin position="132"/>
        <end position="153"/>
    </location>
</feature>
<dbReference type="InterPro" id="IPR005828">
    <property type="entry name" value="MFS_sugar_transport-like"/>
</dbReference>
<feature type="transmembrane region" description="Helical" evidence="8">
    <location>
        <begin position="379"/>
        <end position="400"/>
    </location>
</feature>
<evidence type="ECO:0000256" key="3">
    <source>
        <dbReference type="ARBA" id="ARBA00022475"/>
    </source>
</evidence>
<dbReference type="GO" id="GO:0015293">
    <property type="term" value="F:symporter activity"/>
    <property type="evidence" value="ECO:0007669"/>
    <property type="project" value="UniProtKB-KW"/>
</dbReference>
<reference evidence="11" key="3">
    <citation type="journal article" date="2017" name="Plant Physiol. Biochem.">
        <title>Differential oxidative and antioxidative response of duckweed Lemna minor toward plant growth promoting/inhibiting bacteria.</title>
        <authorList>
            <person name="Ishizawa H."/>
            <person name="Kuroda M."/>
            <person name="Morikawa M."/>
            <person name="Ike M."/>
        </authorList>
    </citation>
    <scope>NUCLEOTIDE SEQUENCE [LARGE SCALE GENOMIC DNA]</scope>
    <source>
        <strain evidence="11">H3</strain>
    </source>
</reference>
<dbReference type="Gene3D" id="1.20.1250.20">
    <property type="entry name" value="MFS general substrate transporter like domains"/>
    <property type="match status" value="1"/>
</dbReference>
<dbReference type="CDD" id="cd17367">
    <property type="entry name" value="MFS_KgtP"/>
    <property type="match status" value="1"/>
</dbReference>
<protein>
    <submittedName>
        <fullName evidence="10">Alpha-ketoglutarate permease</fullName>
    </submittedName>
</protein>
<feature type="transmembrane region" description="Helical" evidence="8">
    <location>
        <begin position="64"/>
        <end position="87"/>
    </location>
</feature>
<keyword evidence="5" id="KW-0769">Symport</keyword>
<dbReference type="STRING" id="332411.VI06_15475"/>
<feature type="transmembrane region" description="Helical" evidence="8">
    <location>
        <begin position="25"/>
        <end position="52"/>
    </location>
</feature>
<dbReference type="EMBL" id="AP018823">
    <property type="protein sequence ID" value="BBF87215.1"/>
    <property type="molecule type" value="Genomic_DNA"/>
</dbReference>
<keyword evidence="4 8" id="KW-0812">Transmembrane</keyword>
<dbReference type="GO" id="GO:0005886">
    <property type="term" value="C:plasma membrane"/>
    <property type="evidence" value="ECO:0007669"/>
    <property type="project" value="UniProtKB-SubCell"/>
</dbReference>
<feature type="transmembrane region" description="Helical" evidence="8">
    <location>
        <begin position="252"/>
        <end position="269"/>
    </location>
</feature>
<evidence type="ECO:0000256" key="7">
    <source>
        <dbReference type="ARBA" id="ARBA00023136"/>
    </source>
</evidence>
<dbReference type="OrthoDB" id="6766492at2"/>
<evidence type="ECO:0000256" key="1">
    <source>
        <dbReference type="ARBA" id="ARBA00004651"/>
    </source>
</evidence>
<dbReference type="PANTHER" id="PTHR43528:SF1">
    <property type="entry name" value="ALPHA-KETOGLUTARATE PERMEASE"/>
    <property type="match status" value="1"/>
</dbReference>
<feature type="transmembrane region" description="Helical" evidence="8">
    <location>
        <begin position="99"/>
        <end position="120"/>
    </location>
</feature>
<accession>A0A3G9GI91</accession>